<reference evidence="3 4" key="1">
    <citation type="submission" date="2016-09" db="EMBL/GenBank/DDBJ databases">
        <title>Extensive genetic diversity and differential bi-allelic expression allows diatom success in the polar Southern Ocean.</title>
        <authorList>
            <consortium name="DOE Joint Genome Institute"/>
            <person name="Mock T."/>
            <person name="Otillar R.P."/>
            <person name="Strauss J."/>
            <person name="Dupont C."/>
            <person name="Frickenhaus S."/>
            <person name="Maumus F."/>
            <person name="Mcmullan M."/>
            <person name="Sanges R."/>
            <person name="Schmutz J."/>
            <person name="Toseland A."/>
            <person name="Valas R."/>
            <person name="Veluchamy A."/>
            <person name="Ward B.J."/>
            <person name="Allen A."/>
            <person name="Barry K."/>
            <person name="Falciatore A."/>
            <person name="Ferrante M."/>
            <person name="Fortunato A.E."/>
            <person name="Gloeckner G."/>
            <person name="Gruber A."/>
            <person name="Hipkin R."/>
            <person name="Janech M."/>
            <person name="Kroth P."/>
            <person name="Leese F."/>
            <person name="Lindquist E."/>
            <person name="Lyon B.R."/>
            <person name="Martin J."/>
            <person name="Mayer C."/>
            <person name="Parker M."/>
            <person name="Quesneville H."/>
            <person name="Raymond J."/>
            <person name="Uhlig C."/>
            <person name="Valentin K.U."/>
            <person name="Worden A.Z."/>
            <person name="Armbrust E.V."/>
            <person name="Bowler C."/>
            <person name="Green B."/>
            <person name="Moulton V."/>
            <person name="Van Oosterhout C."/>
            <person name="Grigoriev I."/>
        </authorList>
    </citation>
    <scope>NUCLEOTIDE SEQUENCE [LARGE SCALE GENOMIC DNA]</scope>
    <source>
        <strain evidence="3 4">CCMP1102</strain>
    </source>
</reference>
<feature type="compositionally biased region" description="Polar residues" evidence="1">
    <location>
        <begin position="94"/>
        <end position="113"/>
    </location>
</feature>
<dbReference type="KEGG" id="fcy:FRACYDRAFT_232539"/>
<dbReference type="AlphaFoldDB" id="A0A1E7FW87"/>
<feature type="compositionally biased region" description="Polar residues" evidence="1">
    <location>
        <begin position="490"/>
        <end position="507"/>
    </location>
</feature>
<feature type="compositionally biased region" description="Polar residues" evidence="1">
    <location>
        <begin position="45"/>
        <end position="61"/>
    </location>
</feature>
<feature type="compositionally biased region" description="Basic and acidic residues" evidence="1">
    <location>
        <begin position="78"/>
        <end position="89"/>
    </location>
</feature>
<evidence type="ECO:0000313" key="4">
    <source>
        <dbReference type="Proteomes" id="UP000095751"/>
    </source>
</evidence>
<feature type="compositionally biased region" description="Basic and acidic residues" evidence="1">
    <location>
        <begin position="540"/>
        <end position="553"/>
    </location>
</feature>
<dbReference type="InParanoid" id="A0A1E7FW87"/>
<sequence length="790" mass="86920">MVYGNLSILSYCVCWFFCSISGSDSHLHVAAAAAVATTKHRNGNFRGSGSTGTKRNSNVSSQQQQQQQQQLPVAKGDGTTRKKEDKEDAVGDPTASNTAEVPSSSSPQIISAETTTTTTTTTVELLPFSLLINGSVEDEFDIREELQDYLLDYYREQEEEEEDTVSMSTIDSIRLETVSHTFQFNGQATTFFEYEGQAIVVVRSKQEQEQQDDDIDNGHIQNIQTMALENTEDLQGYFLKWFALQHVVVAGGIDKGPIVVIEVQVNDNPTIYIDTKKTRNDSSSTSIWKITVSIGCVMMILAGIIGVSLICREKRHRYNDHFRKGKLSRGEGLDDDHHAVVDVISDVDPDEQPESIIYDKSILRSDSDESKKRSMLFFLPNFLVFKDRIKSITSPVIENENEYHTTESNANVILNLTSDTGGSSNSNNNRFADKNRFDPSLFTSKSTAIDLTVPARNSKGFEDAAIEKEMPKKLRVNTSPQDDTGRSKKSSFTSTDNLSPCSATSQHNPEEGHSVVGKIHIYDVTSNDDDSMMGYSLASHEGDNVNDPNKESFQDINNECSENNIGTVSLHDSMSDESSRSSESPRNPLFAGIHKILDMPNHSNNLSPEIIEILPDVIPSNNISDNENNIHESDDDTASSYKEDDSNKGDMSSIMSGFSSAGISDNDLKCHDTITKNKLAVPSEEARGGPFVLPMRNKRTISNPTLGDVPTPDDASDAPSDERNNGLINAIANSNVLDSTIANSNLLDNDPTLIDHLGVGDLESDSWETVTANKNHCSIAIKMWPYGNSA</sequence>
<evidence type="ECO:0000256" key="2">
    <source>
        <dbReference type="SAM" id="SignalP"/>
    </source>
</evidence>
<dbReference type="Proteomes" id="UP000095751">
    <property type="component" value="Unassembled WGS sequence"/>
</dbReference>
<name>A0A1E7FW87_9STRA</name>
<evidence type="ECO:0000256" key="1">
    <source>
        <dbReference type="SAM" id="MobiDB-lite"/>
    </source>
</evidence>
<feature type="region of interest" description="Disordered" evidence="1">
    <location>
        <begin position="533"/>
        <end position="587"/>
    </location>
</feature>
<proteinExistence type="predicted"/>
<feature type="signal peptide" evidence="2">
    <location>
        <begin position="1"/>
        <end position="25"/>
    </location>
</feature>
<feature type="region of interest" description="Disordered" evidence="1">
    <location>
        <begin position="41"/>
        <end position="117"/>
    </location>
</feature>
<feature type="compositionally biased region" description="Basic and acidic residues" evidence="1">
    <location>
        <begin position="462"/>
        <end position="472"/>
    </location>
</feature>
<organism evidence="3 4">
    <name type="scientific">Fragilariopsis cylindrus CCMP1102</name>
    <dbReference type="NCBI Taxonomy" id="635003"/>
    <lineage>
        <taxon>Eukaryota</taxon>
        <taxon>Sar</taxon>
        <taxon>Stramenopiles</taxon>
        <taxon>Ochrophyta</taxon>
        <taxon>Bacillariophyta</taxon>
        <taxon>Bacillariophyceae</taxon>
        <taxon>Bacillariophycidae</taxon>
        <taxon>Bacillariales</taxon>
        <taxon>Bacillariaceae</taxon>
        <taxon>Fragilariopsis</taxon>
    </lineage>
</organism>
<feature type="region of interest" description="Disordered" evidence="1">
    <location>
        <begin position="680"/>
        <end position="725"/>
    </location>
</feature>
<gene>
    <name evidence="3" type="ORF">FRACYDRAFT_232539</name>
</gene>
<keyword evidence="4" id="KW-1185">Reference proteome</keyword>
<keyword evidence="2" id="KW-0732">Signal</keyword>
<feature type="region of interest" description="Disordered" evidence="1">
    <location>
        <begin position="462"/>
        <end position="515"/>
    </location>
</feature>
<accession>A0A1E7FW87</accession>
<feature type="chain" id="PRO_5009193595" evidence="2">
    <location>
        <begin position="26"/>
        <end position="790"/>
    </location>
</feature>
<feature type="region of interest" description="Disordered" evidence="1">
    <location>
        <begin position="624"/>
        <end position="653"/>
    </location>
</feature>
<protein>
    <submittedName>
        <fullName evidence="3">Uncharacterized protein</fullName>
    </submittedName>
</protein>
<dbReference type="OrthoDB" id="57233at2759"/>
<feature type="compositionally biased region" description="Polar residues" evidence="1">
    <location>
        <begin position="554"/>
        <end position="567"/>
    </location>
</feature>
<evidence type="ECO:0000313" key="3">
    <source>
        <dbReference type="EMBL" id="OEU22384.1"/>
    </source>
</evidence>
<dbReference type="EMBL" id="KV784353">
    <property type="protein sequence ID" value="OEU22384.1"/>
    <property type="molecule type" value="Genomic_DNA"/>
</dbReference>